<dbReference type="AlphaFoldDB" id="L8GVG7"/>
<dbReference type="InterPro" id="IPR011112">
    <property type="entry name" value="Rho-like_N"/>
</dbReference>
<dbReference type="Proteomes" id="UP000011083">
    <property type="component" value="Unassembled WGS sequence"/>
</dbReference>
<gene>
    <name evidence="3" type="ORF">ACA1_020460</name>
</gene>
<name>L8GVG7_ACACF</name>
<accession>L8GVG7</accession>
<evidence type="ECO:0000259" key="2">
    <source>
        <dbReference type="SMART" id="SM00959"/>
    </source>
</evidence>
<dbReference type="GO" id="GO:0006353">
    <property type="term" value="P:DNA-templated transcription termination"/>
    <property type="evidence" value="ECO:0007669"/>
    <property type="project" value="InterPro"/>
</dbReference>
<dbReference type="Pfam" id="PF07498">
    <property type="entry name" value="Rho_N"/>
    <property type="match status" value="1"/>
</dbReference>
<dbReference type="SMART" id="SM00959">
    <property type="entry name" value="Rho_N"/>
    <property type="match status" value="1"/>
</dbReference>
<dbReference type="InterPro" id="IPR036269">
    <property type="entry name" value="Rho_N_sf"/>
</dbReference>
<dbReference type="GeneID" id="14917731"/>
<dbReference type="EMBL" id="KB007976">
    <property type="protein sequence ID" value="ELR17010.1"/>
    <property type="molecule type" value="Genomic_DNA"/>
</dbReference>
<dbReference type="KEGG" id="acan:ACA1_020460"/>
<keyword evidence="4" id="KW-1185">Reference proteome</keyword>
<sequence length="438" mass="47969">MPKPSANALETKTVTELLKLASAARIAGYSRMRKADLIAALAPAKAPIRKPAAAAKPLTIAQLRAKAKQMNIAIPPKALKADIIRLLEAKPPRLAKRTNAGSRAATVAPPKPAEQPQPQPLPGTKAVVLKRPKPKPSYSELLRLGWRSYGRSNIHVPCPNAKKPQLEAFLATPRLTDQQLGIFASVSHSLYPYEVGSAKDRRFLSQHELHGTSLQYFYWSDFTSALATHERVRDLCSVNPYGRPLTLNVERGIWNRLVNGFTMSDDEILAAFARANNTDIANIRQRVMDGVMHTLRQPPGMFRVNTTQLFSDGPFHTTSKEGSWLKSHGIVKCGTERPWLPIAVGVGYTRMDSHALFLLINRGTGHAYLFESNGFDPDNEGAFRVTHALIALSAIYEHLVSSGNLTPSEWHTTSFVTDMHPGTGAAGTAGQPDDVART</sequence>
<feature type="domain" description="Rho termination factor-like N-terminal" evidence="2">
    <location>
        <begin position="8"/>
        <end position="48"/>
    </location>
</feature>
<evidence type="ECO:0000256" key="1">
    <source>
        <dbReference type="SAM" id="MobiDB-lite"/>
    </source>
</evidence>
<evidence type="ECO:0000313" key="3">
    <source>
        <dbReference type="EMBL" id="ELR17010.1"/>
    </source>
</evidence>
<feature type="region of interest" description="Disordered" evidence="1">
    <location>
        <begin position="94"/>
        <end position="130"/>
    </location>
</feature>
<dbReference type="VEuPathDB" id="AmoebaDB:ACA1_020460"/>
<organism evidence="3 4">
    <name type="scientific">Acanthamoeba castellanii (strain ATCC 30010 / Neff)</name>
    <dbReference type="NCBI Taxonomy" id="1257118"/>
    <lineage>
        <taxon>Eukaryota</taxon>
        <taxon>Amoebozoa</taxon>
        <taxon>Discosea</taxon>
        <taxon>Longamoebia</taxon>
        <taxon>Centramoebida</taxon>
        <taxon>Acanthamoebidae</taxon>
        <taxon>Acanthamoeba</taxon>
    </lineage>
</organism>
<protein>
    <submittedName>
        <fullName evidence="3">Rho termination factor domain containing protein</fullName>
    </submittedName>
</protein>
<reference evidence="3 4" key="1">
    <citation type="journal article" date="2013" name="Genome Biol.">
        <title>Genome of Acanthamoeba castellanii highlights extensive lateral gene transfer and early evolution of tyrosine kinase signaling.</title>
        <authorList>
            <person name="Clarke M."/>
            <person name="Lohan A.J."/>
            <person name="Liu B."/>
            <person name="Lagkouvardos I."/>
            <person name="Roy S."/>
            <person name="Zafar N."/>
            <person name="Bertelli C."/>
            <person name="Schilde C."/>
            <person name="Kianianmomeni A."/>
            <person name="Burglin T.R."/>
            <person name="Frech C."/>
            <person name="Turcotte B."/>
            <person name="Kopec K.O."/>
            <person name="Synnott J.M."/>
            <person name="Choo C."/>
            <person name="Paponov I."/>
            <person name="Finkler A."/>
            <person name="Soon Heng Tan C."/>
            <person name="Hutchins A.P."/>
            <person name="Weinmeier T."/>
            <person name="Rattei T."/>
            <person name="Chu J.S."/>
            <person name="Gimenez G."/>
            <person name="Irimia M."/>
            <person name="Rigden D.J."/>
            <person name="Fitzpatrick D.A."/>
            <person name="Lorenzo-Morales J."/>
            <person name="Bateman A."/>
            <person name="Chiu C.H."/>
            <person name="Tang P."/>
            <person name="Hegemann P."/>
            <person name="Fromm H."/>
            <person name="Raoult D."/>
            <person name="Greub G."/>
            <person name="Miranda-Saavedra D."/>
            <person name="Chen N."/>
            <person name="Nash P."/>
            <person name="Ginger M.L."/>
            <person name="Horn M."/>
            <person name="Schaap P."/>
            <person name="Caler L."/>
            <person name="Loftus B."/>
        </authorList>
    </citation>
    <scope>NUCLEOTIDE SEQUENCE [LARGE SCALE GENOMIC DNA]</scope>
    <source>
        <strain evidence="3 4">Neff</strain>
    </source>
</reference>
<dbReference type="RefSeq" id="XP_004339023.1">
    <property type="nucleotide sequence ID" value="XM_004338975.1"/>
</dbReference>
<feature type="compositionally biased region" description="Pro residues" evidence="1">
    <location>
        <begin position="109"/>
        <end position="121"/>
    </location>
</feature>
<proteinExistence type="predicted"/>
<evidence type="ECO:0000313" key="4">
    <source>
        <dbReference type="Proteomes" id="UP000011083"/>
    </source>
</evidence>
<dbReference type="Gene3D" id="1.10.720.10">
    <property type="match status" value="1"/>
</dbReference>
<dbReference type="SUPFAM" id="SSF68912">
    <property type="entry name" value="Rho N-terminal domain-like"/>
    <property type="match status" value="1"/>
</dbReference>